<reference evidence="1 2" key="1">
    <citation type="submission" date="2019-03" db="EMBL/GenBank/DDBJ databases">
        <title>Genomic Encyclopedia of Type Strains, Phase IV (KMG-IV): sequencing the most valuable type-strain genomes for metagenomic binning, comparative biology and taxonomic classification.</title>
        <authorList>
            <person name="Goeker M."/>
        </authorList>
    </citation>
    <scope>NUCLEOTIDE SEQUENCE [LARGE SCALE GENOMIC DNA]</scope>
    <source>
        <strain evidence="1 2">DSM 25287</strain>
    </source>
</reference>
<evidence type="ECO:0000313" key="1">
    <source>
        <dbReference type="EMBL" id="TCO83843.1"/>
    </source>
</evidence>
<dbReference type="EMBL" id="SLWY01000001">
    <property type="protein sequence ID" value="TCO83843.1"/>
    <property type="molecule type" value="Genomic_DNA"/>
</dbReference>
<protein>
    <submittedName>
        <fullName evidence="1">Uncharacterized protein</fullName>
    </submittedName>
</protein>
<keyword evidence="2" id="KW-1185">Reference proteome</keyword>
<gene>
    <name evidence="1" type="ORF">EV699_101227</name>
</gene>
<sequence length="227" mass="24819">MAFKCSNCGHKVDEKPRKGCPGCGKICRFDVLADAPKNPGKEEKPPSEWEAAASTALTTIVRQPTLDACANSNSLPDEVCLTAMYSAVAMPEVEISRLERKNKPEKREKKIAFSVFGANYDSKGNALTGLEWGFEDRSFDQTGHGASVCAEYTMWESLAASVKKKPYIGIGQTVCPCRLCMARYAALAKKFGATILVLWENGYDGEPDHSWAVFSSAGTAYVRNKKE</sequence>
<dbReference type="Proteomes" id="UP000295765">
    <property type="component" value="Unassembled WGS sequence"/>
</dbReference>
<organism evidence="1 2">
    <name type="scientific">Plasticicumulans lactativorans</name>
    <dbReference type="NCBI Taxonomy" id="1133106"/>
    <lineage>
        <taxon>Bacteria</taxon>
        <taxon>Pseudomonadati</taxon>
        <taxon>Pseudomonadota</taxon>
        <taxon>Gammaproteobacteria</taxon>
        <taxon>Candidatus Competibacteraceae</taxon>
        <taxon>Plasticicumulans</taxon>
    </lineage>
</organism>
<comment type="caution">
    <text evidence="1">The sequence shown here is derived from an EMBL/GenBank/DDBJ whole genome shotgun (WGS) entry which is preliminary data.</text>
</comment>
<accession>A0A4R2LKN6</accession>
<proteinExistence type="predicted"/>
<evidence type="ECO:0000313" key="2">
    <source>
        <dbReference type="Proteomes" id="UP000295765"/>
    </source>
</evidence>
<dbReference type="RefSeq" id="WP_132538106.1">
    <property type="nucleotide sequence ID" value="NZ_SLWY01000001.1"/>
</dbReference>
<dbReference type="AlphaFoldDB" id="A0A4R2LKN6"/>
<name>A0A4R2LKN6_9GAMM</name>